<proteinExistence type="inferred from homology"/>
<comment type="caution">
    <text evidence="4">The sequence shown here is derived from an EMBL/GenBank/DDBJ whole genome shotgun (WGS) entry which is preliminary data.</text>
</comment>
<dbReference type="InterPro" id="IPR042070">
    <property type="entry name" value="PucR_C-HTH_sf"/>
</dbReference>
<keyword evidence="5" id="KW-1185">Reference proteome</keyword>
<organism evidence="4 5">
    <name type="scientific">Antrihabitans spumae</name>
    <dbReference type="NCBI Taxonomy" id="3373370"/>
    <lineage>
        <taxon>Bacteria</taxon>
        <taxon>Bacillati</taxon>
        <taxon>Actinomycetota</taxon>
        <taxon>Actinomycetes</taxon>
        <taxon>Mycobacteriales</taxon>
        <taxon>Nocardiaceae</taxon>
        <taxon>Antrihabitans</taxon>
    </lineage>
</organism>
<dbReference type="Pfam" id="PF13556">
    <property type="entry name" value="HTH_30"/>
    <property type="match status" value="1"/>
</dbReference>
<dbReference type="Pfam" id="PF17853">
    <property type="entry name" value="GGDEF_2"/>
    <property type="match status" value="1"/>
</dbReference>
<feature type="domain" description="PucR C-terminal helix-turn-helix" evidence="2">
    <location>
        <begin position="227"/>
        <end position="285"/>
    </location>
</feature>
<protein>
    <submittedName>
        <fullName evidence="4">PucR family transcriptional regulator</fullName>
    </submittedName>
</protein>
<dbReference type="Proteomes" id="UP001609219">
    <property type="component" value="Unassembled WGS sequence"/>
</dbReference>
<accession>A0ABW7KAI4</accession>
<reference evidence="4 5" key="1">
    <citation type="submission" date="2024-10" db="EMBL/GenBank/DDBJ databases">
        <authorList>
            <person name="Riesco R."/>
        </authorList>
    </citation>
    <scope>NUCLEOTIDE SEQUENCE [LARGE SCALE GENOMIC DNA]</scope>
    <source>
        <strain evidence="4 5">NCIMB 15450</strain>
    </source>
</reference>
<dbReference type="RefSeq" id="WP_395127798.1">
    <property type="nucleotide sequence ID" value="NZ_JBIMSN010000135.1"/>
</dbReference>
<comment type="similarity">
    <text evidence="1">Belongs to the CdaR family.</text>
</comment>
<dbReference type="InterPro" id="IPR051448">
    <property type="entry name" value="CdaR-like_regulators"/>
</dbReference>
<evidence type="ECO:0000259" key="2">
    <source>
        <dbReference type="Pfam" id="PF13556"/>
    </source>
</evidence>
<dbReference type="PANTHER" id="PTHR33744">
    <property type="entry name" value="CARBOHYDRATE DIACID REGULATOR"/>
    <property type="match status" value="1"/>
</dbReference>
<name>A0ABW7KAI4_9NOCA</name>
<feature type="non-terminal residue" evidence="4">
    <location>
        <position position="1"/>
    </location>
</feature>
<dbReference type="InterPro" id="IPR025736">
    <property type="entry name" value="PucR_C-HTH_dom"/>
</dbReference>
<evidence type="ECO:0000259" key="3">
    <source>
        <dbReference type="Pfam" id="PF17853"/>
    </source>
</evidence>
<feature type="domain" description="CdaR GGDEF-like" evidence="3">
    <location>
        <begin position="65"/>
        <end position="172"/>
    </location>
</feature>
<gene>
    <name evidence="4" type="ORF">ACHIRB_26620</name>
</gene>
<dbReference type="Gene3D" id="1.10.10.2840">
    <property type="entry name" value="PucR C-terminal helix-turn-helix domain"/>
    <property type="match status" value="1"/>
</dbReference>
<evidence type="ECO:0000313" key="4">
    <source>
        <dbReference type="EMBL" id="MFH5232117.1"/>
    </source>
</evidence>
<sequence>RTDPLSKRESLSKIIGTPQSHILVAQDVFTQAMTSAYRAQLTIQVLDQEEEHSALVEALLFRRITDEQNLWEAADALRMPISGPYVVVAAQVPAIGKLALPEIANRLDVRDIRSAWRLLPDLQVGIVHVRRPEVLGMMIEVFESLASANVGISPQFLDLAATSDALRLARLAVGHSGRRGASRSTVAVFDESPLAYAAVSAPEVMARIGKSVLGSLDELPGEERRILVDTFEAWLDAGGSANETAAKIFCHPNTVRHRLHRIEERTGRSLSRPRDIAELCLAFEIDRRSP</sequence>
<dbReference type="EMBL" id="JBIMSN010000135">
    <property type="protein sequence ID" value="MFH5232117.1"/>
    <property type="molecule type" value="Genomic_DNA"/>
</dbReference>
<dbReference type="PANTHER" id="PTHR33744:SF1">
    <property type="entry name" value="DNA-BINDING TRANSCRIPTIONAL ACTIVATOR ADER"/>
    <property type="match status" value="1"/>
</dbReference>
<dbReference type="InterPro" id="IPR041522">
    <property type="entry name" value="CdaR_GGDEF"/>
</dbReference>
<evidence type="ECO:0000256" key="1">
    <source>
        <dbReference type="ARBA" id="ARBA00006754"/>
    </source>
</evidence>
<evidence type="ECO:0000313" key="5">
    <source>
        <dbReference type="Proteomes" id="UP001609219"/>
    </source>
</evidence>